<dbReference type="Gene3D" id="3.40.630.30">
    <property type="match status" value="1"/>
</dbReference>
<gene>
    <name evidence="2" type="ORF">G3M99_15010</name>
</gene>
<dbReference type="InterPro" id="IPR016181">
    <property type="entry name" value="Acyl_CoA_acyltransferase"/>
</dbReference>
<comment type="caution">
    <text evidence="2">The sequence shown here is derived from an EMBL/GenBank/DDBJ whole genome shotgun (WGS) entry which is preliminary data.</text>
</comment>
<organism evidence="2 3">
    <name type="scientific">Clostridium senegalense</name>
    <dbReference type="NCBI Taxonomy" id="1465809"/>
    <lineage>
        <taxon>Bacteria</taxon>
        <taxon>Bacillati</taxon>
        <taxon>Bacillota</taxon>
        <taxon>Clostridia</taxon>
        <taxon>Eubacteriales</taxon>
        <taxon>Clostridiaceae</taxon>
        <taxon>Clostridium</taxon>
    </lineage>
</organism>
<dbReference type="EMBL" id="JAAGPU010000034">
    <property type="protein sequence ID" value="NEU06134.1"/>
    <property type="molecule type" value="Genomic_DNA"/>
</dbReference>
<reference evidence="2 3" key="1">
    <citation type="submission" date="2020-02" db="EMBL/GenBank/DDBJ databases">
        <title>Genome assembly of a novel Clostridium senegalense strain.</title>
        <authorList>
            <person name="Gupta T.B."/>
            <person name="Jauregui R."/>
            <person name="Maclean P."/>
            <person name="Nawarathana A."/>
            <person name="Brightwell G."/>
        </authorList>
    </citation>
    <scope>NUCLEOTIDE SEQUENCE [LARGE SCALE GENOMIC DNA]</scope>
    <source>
        <strain evidence="2 3">AGRFS4</strain>
    </source>
</reference>
<dbReference type="InterPro" id="IPR000182">
    <property type="entry name" value="GNAT_dom"/>
</dbReference>
<dbReference type="Pfam" id="PF00583">
    <property type="entry name" value="Acetyltransf_1"/>
    <property type="match status" value="1"/>
</dbReference>
<keyword evidence="2" id="KW-0808">Transferase</keyword>
<sequence length="167" mass="19690">MIRLATKKDIKSIISIVDETIKYINSEEKGNWEYIYPNEHEAEKIIKSKRLFVYEIEGSKIAGFICMNNRVSDEYKEIGWSIKEDEFMVINTLAIDIKILRCGVATDLIKFAEEFAQENLAKAIRTEVYSLNKRAQKLLIKNGYEFKGEIYFKEIKDKKFYCYEKLI</sequence>
<dbReference type="PROSITE" id="PS51186">
    <property type="entry name" value="GNAT"/>
    <property type="match status" value="1"/>
</dbReference>
<protein>
    <submittedName>
        <fullName evidence="2">GNAT family N-acetyltransferase</fullName>
    </submittedName>
</protein>
<dbReference type="RefSeq" id="WP_061994689.1">
    <property type="nucleotide sequence ID" value="NZ_JAAGPU010000034.1"/>
</dbReference>
<feature type="domain" description="N-acetyltransferase" evidence="1">
    <location>
        <begin position="1"/>
        <end position="167"/>
    </location>
</feature>
<keyword evidence="3" id="KW-1185">Reference proteome</keyword>
<dbReference type="AlphaFoldDB" id="A0A6M0H755"/>
<accession>A0A6M0H755</accession>
<evidence type="ECO:0000313" key="2">
    <source>
        <dbReference type="EMBL" id="NEU06134.1"/>
    </source>
</evidence>
<dbReference type="Proteomes" id="UP000481872">
    <property type="component" value="Unassembled WGS sequence"/>
</dbReference>
<evidence type="ECO:0000259" key="1">
    <source>
        <dbReference type="PROSITE" id="PS51186"/>
    </source>
</evidence>
<dbReference type="SUPFAM" id="SSF55729">
    <property type="entry name" value="Acyl-CoA N-acyltransferases (Nat)"/>
    <property type="match status" value="1"/>
</dbReference>
<evidence type="ECO:0000313" key="3">
    <source>
        <dbReference type="Proteomes" id="UP000481872"/>
    </source>
</evidence>
<dbReference type="GO" id="GO:0016747">
    <property type="term" value="F:acyltransferase activity, transferring groups other than amino-acyl groups"/>
    <property type="evidence" value="ECO:0007669"/>
    <property type="project" value="InterPro"/>
</dbReference>
<name>A0A6M0H755_9CLOT</name>
<proteinExistence type="predicted"/>